<accession>A0A4U5MPW1</accession>
<sequence>MAAPNGNYFYVQPVRPPRRYGEQIRDIQRRDLHTCGRRPIPDFDDEAVVWRLINEQISTYTGRPSNLMPQLREEAPQSEVEEAPAQERVEKWTREVSLSDLVKEVANSEPEPAQETPKPKKNERVWGDNIHRRILSPCDPTISDFDDPQIVQSRIELQIAEGKVREEQDRERVRNIQQR</sequence>
<dbReference type="AlphaFoldDB" id="A0A4U5MPW1"/>
<protein>
    <submittedName>
        <fullName evidence="2">Uncharacterized protein</fullName>
    </submittedName>
</protein>
<gene>
    <name evidence="2" type="ORF">L596_019262</name>
</gene>
<evidence type="ECO:0000313" key="2">
    <source>
        <dbReference type="EMBL" id="TKR71707.1"/>
    </source>
</evidence>
<reference evidence="2 3" key="1">
    <citation type="journal article" date="2015" name="Genome Biol.">
        <title>Comparative genomics of Steinernema reveals deeply conserved gene regulatory networks.</title>
        <authorList>
            <person name="Dillman A.R."/>
            <person name="Macchietto M."/>
            <person name="Porter C.F."/>
            <person name="Rogers A."/>
            <person name="Williams B."/>
            <person name="Antoshechkin I."/>
            <person name="Lee M.M."/>
            <person name="Goodwin Z."/>
            <person name="Lu X."/>
            <person name="Lewis E.E."/>
            <person name="Goodrich-Blair H."/>
            <person name="Stock S.P."/>
            <person name="Adams B.J."/>
            <person name="Sternberg P.W."/>
            <person name="Mortazavi A."/>
        </authorList>
    </citation>
    <scope>NUCLEOTIDE SEQUENCE [LARGE SCALE GENOMIC DNA]</scope>
    <source>
        <strain evidence="2 3">ALL</strain>
    </source>
</reference>
<keyword evidence="3" id="KW-1185">Reference proteome</keyword>
<reference evidence="2 3" key="2">
    <citation type="journal article" date="2019" name="G3 (Bethesda)">
        <title>Hybrid Assembly of the Genome of the Entomopathogenic Nematode Steinernema carpocapsae Identifies the X-Chromosome.</title>
        <authorList>
            <person name="Serra L."/>
            <person name="Macchietto M."/>
            <person name="Macias-Munoz A."/>
            <person name="McGill C.J."/>
            <person name="Rodriguez I.M."/>
            <person name="Rodriguez B."/>
            <person name="Murad R."/>
            <person name="Mortazavi A."/>
        </authorList>
    </citation>
    <scope>NUCLEOTIDE SEQUENCE [LARGE SCALE GENOMIC DNA]</scope>
    <source>
        <strain evidence="2 3">ALL</strain>
    </source>
</reference>
<organism evidence="2 3">
    <name type="scientific">Steinernema carpocapsae</name>
    <name type="common">Entomopathogenic nematode</name>
    <dbReference type="NCBI Taxonomy" id="34508"/>
    <lineage>
        <taxon>Eukaryota</taxon>
        <taxon>Metazoa</taxon>
        <taxon>Ecdysozoa</taxon>
        <taxon>Nematoda</taxon>
        <taxon>Chromadorea</taxon>
        <taxon>Rhabditida</taxon>
        <taxon>Tylenchina</taxon>
        <taxon>Panagrolaimomorpha</taxon>
        <taxon>Strongyloidoidea</taxon>
        <taxon>Steinernematidae</taxon>
        <taxon>Steinernema</taxon>
    </lineage>
</organism>
<evidence type="ECO:0000313" key="3">
    <source>
        <dbReference type="Proteomes" id="UP000298663"/>
    </source>
</evidence>
<dbReference type="EMBL" id="AZBU02000006">
    <property type="protein sequence ID" value="TKR71707.1"/>
    <property type="molecule type" value="Genomic_DNA"/>
</dbReference>
<name>A0A4U5MPW1_STECR</name>
<proteinExistence type="predicted"/>
<comment type="caution">
    <text evidence="2">The sequence shown here is derived from an EMBL/GenBank/DDBJ whole genome shotgun (WGS) entry which is preliminary data.</text>
</comment>
<dbReference type="Proteomes" id="UP000298663">
    <property type="component" value="Unassembled WGS sequence"/>
</dbReference>
<evidence type="ECO:0000256" key="1">
    <source>
        <dbReference type="SAM" id="MobiDB-lite"/>
    </source>
</evidence>
<feature type="region of interest" description="Disordered" evidence="1">
    <location>
        <begin position="104"/>
        <end position="124"/>
    </location>
</feature>